<dbReference type="EMBL" id="CM046397">
    <property type="protein sequence ID" value="KAI8535646.1"/>
    <property type="molecule type" value="Genomic_DNA"/>
</dbReference>
<sequence>MGAGDAPRSDVERLKPSPPIDSGCRPRTPLACFGICALPAPASGLSIRPILKHRVRSLTWFECEHACQDPKDGELCLSGAKPEETLGEACSDTDVQIVRLTWVGWHGCYVEPRHRIESSKWAIFGKQTWRCGMN</sequence>
<proteinExistence type="predicted"/>
<accession>A0ACC0M3R4</accession>
<dbReference type="Proteomes" id="UP001062846">
    <property type="component" value="Chromosome 10"/>
</dbReference>
<evidence type="ECO:0000313" key="1">
    <source>
        <dbReference type="EMBL" id="KAI8535646.1"/>
    </source>
</evidence>
<keyword evidence="2" id="KW-1185">Reference proteome</keyword>
<protein>
    <submittedName>
        <fullName evidence="1">Uncharacterized protein</fullName>
    </submittedName>
</protein>
<organism evidence="1 2">
    <name type="scientific">Rhododendron molle</name>
    <name type="common">Chinese azalea</name>
    <name type="synonym">Azalea mollis</name>
    <dbReference type="NCBI Taxonomy" id="49168"/>
    <lineage>
        <taxon>Eukaryota</taxon>
        <taxon>Viridiplantae</taxon>
        <taxon>Streptophyta</taxon>
        <taxon>Embryophyta</taxon>
        <taxon>Tracheophyta</taxon>
        <taxon>Spermatophyta</taxon>
        <taxon>Magnoliopsida</taxon>
        <taxon>eudicotyledons</taxon>
        <taxon>Gunneridae</taxon>
        <taxon>Pentapetalae</taxon>
        <taxon>asterids</taxon>
        <taxon>Ericales</taxon>
        <taxon>Ericaceae</taxon>
        <taxon>Ericoideae</taxon>
        <taxon>Rhodoreae</taxon>
        <taxon>Rhododendron</taxon>
    </lineage>
</organism>
<comment type="caution">
    <text evidence="1">The sequence shown here is derived from an EMBL/GenBank/DDBJ whole genome shotgun (WGS) entry which is preliminary data.</text>
</comment>
<name>A0ACC0M3R4_RHOML</name>
<evidence type="ECO:0000313" key="2">
    <source>
        <dbReference type="Proteomes" id="UP001062846"/>
    </source>
</evidence>
<reference evidence="1" key="1">
    <citation type="submission" date="2022-02" db="EMBL/GenBank/DDBJ databases">
        <title>Plant Genome Project.</title>
        <authorList>
            <person name="Zhang R.-G."/>
        </authorList>
    </citation>
    <scope>NUCLEOTIDE SEQUENCE</scope>
    <source>
        <strain evidence="1">AT1</strain>
    </source>
</reference>
<gene>
    <name evidence="1" type="ORF">RHMOL_Rhmol10G0190100</name>
</gene>